<gene>
    <name evidence="4" type="ORF">GP2_058_00060</name>
</gene>
<dbReference type="InterPro" id="IPR023485">
    <property type="entry name" value="Ptyr_pPase"/>
</dbReference>
<feature type="domain" description="Phosphotyrosine protein phosphatase I" evidence="3">
    <location>
        <begin position="2"/>
        <end position="53"/>
    </location>
</feature>
<feature type="region of interest" description="Disordered" evidence="2">
    <location>
        <begin position="68"/>
        <end position="89"/>
    </location>
</feature>
<proteinExistence type="predicted"/>
<dbReference type="Pfam" id="PF01451">
    <property type="entry name" value="LMWPc"/>
    <property type="match status" value="1"/>
</dbReference>
<reference evidence="4 5" key="1">
    <citation type="submission" date="2013-02" db="EMBL/GenBank/DDBJ databases">
        <title>Whole genome shotgun sequence of Gordonia paraffinivorans NBRC 108238.</title>
        <authorList>
            <person name="Isaki-Nakamura S."/>
            <person name="Hosoyama A."/>
            <person name="Tsuchikane K."/>
            <person name="Ando Y."/>
            <person name="Baba S."/>
            <person name="Ohji S."/>
            <person name="Hamada M."/>
            <person name="Tamura T."/>
            <person name="Yamazoe A."/>
            <person name="Yamazaki S."/>
            <person name="Fujita N."/>
        </authorList>
    </citation>
    <scope>NUCLEOTIDE SEQUENCE [LARGE SCALE GENOMIC DNA]</scope>
    <source>
        <strain evidence="4 5">NBRC 108238</strain>
    </source>
</reference>
<evidence type="ECO:0000313" key="4">
    <source>
        <dbReference type="EMBL" id="GAC86163.1"/>
    </source>
</evidence>
<organism evidence="4 5">
    <name type="scientific">Gordonia paraffinivorans NBRC 108238</name>
    <dbReference type="NCBI Taxonomy" id="1223543"/>
    <lineage>
        <taxon>Bacteria</taxon>
        <taxon>Bacillati</taxon>
        <taxon>Actinomycetota</taxon>
        <taxon>Actinomycetes</taxon>
        <taxon>Mycobacteriales</taxon>
        <taxon>Gordoniaceae</taxon>
        <taxon>Gordonia</taxon>
    </lineage>
</organism>
<dbReference type="PANTHER" id="PTHR43428:SF1">
    <property type="entry name" value="ARSENATE REDUCTASE"/>
    <property type="match status" value="1"/>
</dbReference>
<dbReference type="Gene3D" id="3.40.50.2300">
    <property type="match status" value="1"/>
</dbReference>
<dbReference type="PANTHER" id="PTHR43428">
    <property type="entry name" value="ARSENATE REDUCTASE"/>
    <property type="match status" value="1"/>
</dbReference>
<keyword evidence="1" id="KW-0059">Arsenical resistance</keyword>
<keyword evidence="5" id="KW-1185">Reference proteome</keyword>
<evidence type="ECO:0000256" key="1">
    <source>
        <dbReference type="ARBA" id="ARBA00022849"/>
    </source>
</evidence>
<evidence type="ECO:0000313" key="5">
    <source>
        <dbReference type="Proteomes" id="UP000035021"/>
    </source>
</evidence>
<dbReference type="InterPro" id="IPR036196">
    <property type="entry name" value="Ptyr_pPase_sf"/>
</dbReference>
<evidence type="ECO:0000259" key="3">
    <source>
        <dbReference type="Pfam" id="PF01451"/>
    </source>
</evidence>
<dbReference type="EMBL" id="BAOQ01000058">
    <property type="protein sequence ID" value="GAC86163.1"/>
    <property type="molecule type" value="Genomic_DNA"/>
</dbReference>
<dbReference type="Proteomes" id="UP000035021">
    <property type="component" value="Unassembled WGS sequence"/>
</dbReference>
<protein>
    <submittedName>
        <fullName evidence="4">Arsenate reductase</fullName>
    </submittedName>
</protein>
<evidence type="ECO:0000256" key="2">
    <source>
        <dbReference type="SAM" id="MobiDB-lite"/>
    </source>
</evidence>
<accession>A0ABQ0IRT5</accession>
<comment type="caution">
    <text evidence="4">The sequence shown here is derived from an EMBL/GenBank/DDBJ whole genome shotgun (WGS) entry which is preliminary data.</text>
</comment>
<dbReference type="SUPFAM" id="SSF52788">
    <property type="entry name" value="Phosphotyrosine protein phosphatases I"/>
    <property type="match status" value="1"/>
</dbReference>
<name>A0ABQ0IRT5_9ACTN</name>
<sequence length="89" mass="9157">MEVRSAGSVPTDSFKSAAVEAMAEVGIDITAQTPKIITTDAAQASNVVITMGCGDSCPIFPGQELPGLGSLTTRPGQGVEAIRPDPRRD</sequence>